<keyword evidence="3 8" id="KW-0863">Zinc-finger</keyword>
<keyword evidence="6" id="KW-0539">Nucleus</keyword>
<evidence type="ECO:0000256" key="4">
    <source>
        <dbReference type="ARBA" id="ARBA00022833"/>
    </source>
</evidence>
<dbReference type="InterPro" id="IPR035979">
    <property type="entry name" value="RBD_domain_sf"/>
</dbReference>
<dbReference type="AlphaFoldDB" id="A0A6M2DTJ8"/>
<evidence type="ECO:0000256" key="1">
    <source>
        <dbReference type="ARBA" id="ARBA00004123"/>
    </source>
</evidence>
<evidence type="ECO:0000256" key="8">
    <source>
        <dbReference type="PROSITE-ProRule" id="PRU00322"/>
    </source>
</evidence>
<dbReference type="InterPro" id="IPR012677">
    <property type="entry name" value="Nucleotide-bd_a/b_plait_sf"/>
</dbReference>
<evidence type="ECO:0000259" key="11">
    <source>
        <dbReference type="PROSITE" id="PS50199"/>
    </source>
</evidence>
<feature type="compositionally biased region" description="Basic residues" evidence="9">
    <location>
        <begin position="180"/>
        <end position="207"/>
    </location>
</feature>
<dbReference type="PROSITE" id="PS01358">
    <property type="entry name" value="ZF_RANBP2_1"/>
    <property type="match status" value="1"/>
</dbReference>
<evidence type="ECO:0000256" key="9">
    <source>
        <dbReference type="SAM" id="MobiDB-lite"/>
    </source>
</evidence>
<feature type="region of interest" description="Disordered" evidence="9">
    <location>
        <begin position="35"/>
        <end position="243"/>
    </location>
</feature>
<feature type="region of interest" description="Disordered" evidence="9">
    <location>
        <begin position="670"/>
        <end position="702"/>
    </location>
</feature>
<evidence type="ECO:0000256" key="7">
    <source>
        <dbReference type="PROSITE-ProRule" id="PRU00176"/>
    </source>
</evidence>
<keyword evidence="2" id="KW-0479">Metal-binding</keyword>
<evidence type="ECO:0000259" key="10">
    <source>
        <dbReference type="PROSITE" id="PS50102"/>
    </source>
</evidence>
<dbReference type="SUPFAM" id="SSF54928">
    <property type="entry name" value="RNA-binding domain, RBD"/>
    <property type="match status" value="1"/>
</dbReference>
<dbReference type="Pfam" id="PF17780">
    <property type="entry name" value="OCRE"/>
    <property type="match status" value="1"/>
</dbReference>
<keyword evidence="5 7" id="KW-0694">RNA-binding</keyword>
<feature type="domain" description="RRM" evidence="10">
    <location>
        <begin position="389"/>
        <end position="476"/>
    </location>
</feature>
<proteinExistence type="predicted"/>
<dbReference type="InterPro" id="IPR041591">
    <property type="entry name" value="OCRE"/>
</dbReference>
<dbReference type="Pfam" id="PF00076">
    <property type="entry name" value="RRM_1"/>
    <property type="match status" value="1"/>
</dbReference>
<dbReference type="GO" id="GO:0003723">
    <property type="term" value="F:RNA binding"/>
    <property type="evidence" value="ECO:0007669"/>
    <property type="project" value="UniProtKB-UniRule"/>
</dbReference>
<dbReference type="PANTHER" id="PTHR13948">
    <property type="entry name" value="RNA-BINDING PROTEIN"/>
    <property type="match status" value="1"/>
</dbReference>
<organism evidence="12">
    <name type="scientific">Xenopsylla cheopis</name>
    <name type="common">Oriental rat flea</name>
    <name type="synonym">Pulex cheopis</name>
    <dbReference type="NCBI Taxonomy" id="163159"/>
    <lineage>
        <taxon>Eukaryota</taxon>
        <taxon>Metazoa</taxon>
        <taxon>Ecdysozoa</taxon>
        <taxon>Arthropoda</taxon>
        <taxon>Hexapoda</taxon>
        <taxon>Insecta</taxon>
        <taxon>Pterygota</taxon>
        <taxon>Neoptera</taxon>
        <taxon>Endopterygota</taxon>
        <taxon>Siphonaptera</taxon>
        <taxon>Pulicidae</taxon>
        <taxon>Xenopsyllinae</taxon>
        <taxon>Xenopsylla</taxon>
    </lineage>
</organism>
<dbReference type="PANTHER" id="PTHR13948:SF3">
    <property type="entry name" value="FI21118P1"/>
    <property type="match status" value="1"/>
</dbReference>
<feature type="compositionally biased region" description="Basic and acidic residues" evidence="9">
    <location>
        <begin position="127"/>
        <end position="179"/>
    </location>
</feature>
<dbReference type="GO" id="GO:0000398">
    <property type="term" value="P:mRNA splicing, via spliceosome"/>
    <property type="evidence" value="ECO:0007669"/>
    <property type="project" value="TreeGrafter"/>
</dbReference>
<reference evidence="12" key="1">
    <citation type="submission" date="2020-03" db="EMBL/GenBank/DDBJ databases">
        <title>Transcriptomic Profiling of the Digestive Tract of the Rat Flea, Xenopsylla cheopis, Following Blood Feeding and Infection with Yersinia pestis.</title>
        <authorList>
            <person name="Bland D.M."/>
            <person name="Martens C.A."/>
            <person name="Virtaneva K."/>
            <person name="Kanakabandi K."/>
            <person name="Long D."/>
            <person name="Rosenke R."/>
            <person name="Saturday G.A."/>
            <person name="Hoyt F.H."/>
            <person name="Bruno D.P."/>
            <person name="Ribeiro J.M.C."/>
            <person name="Hinnebusch J."/>
        </authorList>
    </citation>
    <scope>NUCLEOTIDE SEQUENCE</scope>
</reference>
<feature type="compositionally biased region" description="Polar residues" evidence="9">
    <location>
        <begin position="677"/>
        <end position="693"/>
    </location>
</feature>
<dbReference type="PROSITE" id="PS50102">
    <property type="entry name" value="RRM"/>
    <property type="match status" value="2"/>
</dbReference>
<dbReference type="SMART" id="SM00547">
    <property type="entry name" value="ZnF_RBZ"/>
    <property type="match status" value="1"/>
</dbReference>
<name>A0A6M2DTJ8_XENCH</name>
<dbReference type="Gene3D" id="3.30.70.330">
    <property type="match status" value="2"/>
</dbReference>
<protein>
    <submittedName>
        <fullName evidence="12">Putative rna-binding protein 5</fullName>
    </submittedName>
</protein>
<dbReference type="Gene3D" id="4.10.1060.10">
    <property type="entry name" value="Zinc finger, RanBP2-type"/>
    <property type="match status" value="1"/>
</dbReference>
<dbReference type="SUPFAM" id="SSF90209">
    <property type="entry name" value="Ran binding protein zinc finger-like"/>
    <property type="match status" value="1"/>
</dbReference>
<dbReference type="PROSITE" id="PS50199">
    <property type="entry name" value="ZF_RANBP2_2"/>
    <property type="match status" value="1"/>
</dbReference>
<accession>A0A6M2DTJ8</accession>
<keyword evidence="4" id="KW-0862">Zinc</keyword>
<evidence type="ECO:0000256" key="5">
    <source>
        <dbReference type="ARBA" id="ARBA00022884"/>
    </source>
</evidence>
<feature type="compositionally biased region" description="Basic and acidic residues" evidence="9">
    <location>
        <begin position="55"/>
        <end position="119"/>
    </location>
</feature>
<sequence length="857" mass="98570">MRRARNSEMNYQNTKADDDYNDTLIQPYHQEWASQLAKESTEPNYGCYDSYGNSDNREDIQRFNRESSSRNSEDKDVDRNKYDRGSSYRSEDRDCEGSYRSDDRDRRYSADRDRDRYNREGSYPSSDYREDKDNNRFHEDGKYKSRSDDRRSEKSPKDSTRRSDRGNSSDSRRSSDREKRSRRHSRERSRRYSRSHSRERSRRRARSRSRDRARSRSRSRSRRDRDRYSRKADSREREPPSNTIILRGLPEHIRKQDIVAEVLRCNLDAKQVRLIRKKLGVSRGFAFVEFNTIEEAQRWMEMSQGSVTFGDQYRASMQYAVPRYCTNARDDENPESNFYPPIFLADWTCIKCGGINFKRRENCFKCSSSRQESALGMEGTDEISETVTTRIIIQNLDVLTKEEDLRAELESRTPGLMSLIVNLNIPRDTTTSLSRGLAYLNFNNEDDSKIAYDTLNNCDPPFTVADKTVVVSYCLEEGVKKNSGSKKSVPKPSRGTSFTIADVPKLAAYSADLYAKNAEQKQQYLMYYTNYYMQQIAQGITISMPQTQSDETNSAAAVAQQAIMKMQNKNRINNQAQAMGMSQIQVPTGSDGKVYAIPDISSYYYDQSSGYYYDVLTGLYYDPNTQYYYNSQINKFLYWDNTKRTYLLAPEGTEATVSAAAANAVATANQQQSNAADQNKSKIGTENSQNTTESKTKNDKVKVAKRIAKDMERWAKTLNQKKENTKRVVEPPSQPIYQNLSHSKSPIADICFSMVEKSERSLGKYENPLAKYSTSVVCDLTESPLEPQKPVNPPSQYSAASLNEITKPAASKQQLIDFDKLACLICKRQFASREILIKHTKMSALHKQNLALLGINT</sequence>
<evidence type="ECO:0000313" key="12">
    <source>
        <dbReference type="EMBL" id="NOV48930.1"/>
    </source>
</evidence>
<feature type="domain" description="RanBP2-type" evidence="11">
    <location>
        <begin position="343"/>
        <end position="372"/>
    </location>
</feature>
<evidence type="ECO:0000256" key="3">
    <source>
        <dbReference type="ARBA" id="ARBA00022771"/>
    </source>
</evidence>
<feature type="compositionally biased region" description="Basic and acidic residues" evidence="9">
    <location>
        <begin position="223"/>
        <end position="239"/>
    </location>
</feature>
<dbReference type="SMART" id="SM00360">
    <property type="entry name" value="RRM"/>
    <property type="match status" value="2"/>
</dbReference>
<dbReference type="GO" id="GO:0005634">
    <property type="term" value="C:nucleus"/>
    <property type="evidence" value="ECO:0007669"/>
    <property type="project" value="UniProtKB-SubCell"/>
</dbReference>
<dbReference type="EMBL" id="GIIL01005204">
    <property type="protein sequence ID" value="NOV48930.1"/>
    <property type="molecule type" value="Transcribed_RNA"/>
</dbReference>
<feature type="region of interest" description="Disordered" evidence="9">
    <location>
        <begin position="1"/>
        <end position="22"/>
    </location>
</feature>
<evidence type="ECO:0000256" key="6">
    <source>
        <dbReference type="ARBA" id="ARBA00023242"/>
    </source>
</evidence>
<dbReference type="InterPro" id="IPR001876">
    <property type="entry name" value="Znf_RanBP2"/>
</dbReference>
<dbReference type="GO" id="GO:0008270">
    <property type="term" value="F:zinc ion binding"/>
    <property type="evidence" value="ECO:0007669"/>
    <property type="project" value="UniProtKB-KW"/>
</dbReference>
<dbReference type="InterPro" id="IPR000504">
    <property type="entry name" value="RRM_dom"/>
</dbReference>
<dbReference type="InterPro" id="IPR036443">
    <property type="entry name" value="Znf_RanBP2_sf"/>
</dbReference>
<feature type="domain" description="RRM" evidence="10">
    <location>
        <begin position="242"/>
        <end position="322"/>
    </location>
</feature>
<evidence type="ECO:0000256" key="2">
    <source>
        <dbReference type="ARBA" id="ARBA00022723"/>
    </source>
</evidence>
<comment type="subcellular location">
    <subcellularLocation>
        <location evidence="1">Nucleus</location>
    </subcellularLocation>
</comment>